<evidence type="ECO:0000313" key="4">
    <source>
        <dbReference type="Proteomes" id="UP000823775"/>
    </source>
</evidence>
<keyword evidence="4" id="KW-1185">Reference proteome</keyword>
<dbReference type="PANTHER" id="PTHR46039">
    <property type="entry name" value="SUCROSE-PHOSPHATE SYNTHASE 3-RELATED"/>
    <property type="match status" value="1"/>
</dbReference>
<keyword evidence="1" id="KW-0328">Glycosyltransferase</keyword>
<sequence>MNTQEGQQKKSVTSAIEEDVKSSNSHCISYLIKDRSKAKKVDDMRQKLRMRGLRCHLMYFVGPTRMQVIPLLGASRHRYSGIFLYAEIERAVEEGSENLLSIRSYLREDVVPPESPQITYTHGNETVEEFANALRQVSRLGT</sequence>
<organism evidence="3 4">
    <name type="scientific">Datura stramonium</name>
    <name type="common">Jimsonweed</name>
    <name type="synonym">Common thornapple</name>
    <dbReference type="NCBI Taxonomy" id="4076"/>
    <lineage>
        <taxon>Eukaryota</taxon>
        <taxon>Viridiplantae</taxon>
        <taxon>Streptophyta</taxon>
        <taxon>Embryophyta</taxon>
        <taxon>Tracheophyta</taxon>
        <taxon>Spermatophyta</taxon>
        <taxon>Magnoliopsida</taxon>
        <taxon>eudicotyledons</taxon>
        <taxon>Gunneridae</taxon>
        <taxon>Pentapetalae</taxon>
        <taxon>asterids</taxon>
        <taxon>lamiids</taxon>
        <taxon>Solanales</taxon>
        <taxon>Solanaceae</taxon>
        <taxon>Solanoideae</taxon>
        <taxon>Datureae</taxon>
        <taxon>Datura</taxon>
    </lineage>
</organism>
<proteinExistence type="predicted"/>
<comment type="caution">
    <text evidence="3">The sequence shown here is derived from an EMBL/GenBank/DDBJ whole genome shotgun (WGS) entry which is preliminary data.</text>
</comment>
<accession>A0ABS8VJZ9</accession>
<dbReference type="PANTHER" id="PTHR46039:SF5">
    <property type="entry name" value="SUCROSE-PHOSPHATE SYNTHASE 3-RELATED"/>
    <property type="match status" value="1"/>
</dbReference>
<evidence type="ECO:0000313" key="3">
    <source>
        <dbReference type="EMBL" id="MCE0480619.1"/>
    </source>
</evidence>
<evidence type="ECO:0000256" key="1">
    <source>
        <dbReference type="ARBA" id="ARBA00022676"/>
    </source>
</evidence>
<dbReference type="EMBL" id="JACEIK010005055">
    <property type="protein sequence ID" value="MCE0480619.1"/>
    <property type="molecule type" value="Genomic_DNA"/>
</dbReference>
<gene>
    <name evidence="3" type="ORF">HAX54_037638</name>
</gene>
<keyword evidence="2" id="KW-0808">Transferase</keyword>
<evidence type="ECO:0000256" key="2">
    <source>
        <dbReference type="ARBA" id="ARBA00022679"/>
    </source>
</evidence>
<protein>
    <submittedName>
        <fullName evidence="3">Uncharacterized protein</fullName>
    </submittedName>
</protein>
<dbReference type="Proteomes" id="UP000823775">
    <property type="component" value="Unassembled WGS sequence"/>
</dbReference>
<dbReference type="InterPro" id="IPR044161">
    <property type="entry name" value="SPS"/>
</dbReference>
<reference evidence="3 4" key="1">
    <citation type="journal article" date="2021" name="BMC Genomics">
        <title>Datura genome reveals duplications of psychoactive alkaloid biosynthetic genes and high mutation rate following tissue culture.</title>
        <authorList>
            <person name="Rajewski A."/>
            <person name="Carter-House D."/>
            <person name="Stajich J."/>
            <person name="Litt A."/>
        </authorList>
    </citation>
    <scope>NUCLEOTIDE SEQUENCE [LARGE SCALE GENOMIC DNA]</scope>
    <source>
        <strain evidence="3">AR-01</strain>
    </source>
</reference>
<name>A0ABS8VJZ9_DATST</name>